<sequence>MTAKRGRQQESDDTLKAKATHKVYISAAHECCPSRQEVQSDVNTFELQQRPRTTLVPGQFFESPFVRAWYSGETNEAVSLDTMRTHADPSVTPNTQRYYPDSLEVGNLQLIRGSVNDSRTINAPNKAVRVEKGIPTDTSVYCQPELFTMNQNLAFVVPNSELLNAIKAEAIDAMSAASEDRKPCCVCELAYDKVEISRKELTAEFIERMKKCLKASACVPTIILSQYSVSHIDGRLKGLLLYSSGKHLDRAFWC</sequence>
<organism evidence="1">
    <name type="scientific">Phytophthora nicotianae</name>
    <name type="common">Potato buckeye rot agent</name>
    <name type="synonym">Phytophthora parasitica</name>
    <dbReference type="NCBI Taxonomy" id="4792"/>
    <lineage>
        <taxon>Eukaryota</taxon>
        <taxon>Sar</taxon>
        <taxon>Stramenopiles</taxon>
        <taxon>Oomycota</taxon>
        <taxon>Peronosporomycetes</taxon>
        <taxon>Peronosporales</taxon>
        <taxon>Peronosporaceae</taxon>
        <taxon>Phytophthora</taxon>
    </lineage>
</organism>
<dbReference type="EMBL" id="KI691424">
    <property type="protein sequence ID" value="ETM53207.1"/>
    <property type="molecule type" value="Genomic_DNA"/>
</dbReference>
<proteinExistence type="predicted"/>
<accession>W2NWT9</accession>
<dbReference type="Proteomes" id="UP000054532">
    <property type="component" value="Unassembled WGS sequence"/>
</dbReference>
<dbReference type="AlphaFoldDB" id="W2NWT9"/>
<gene>
    <name evidence="1" type="ORF">L914_03303</name>
</gene>
<reference evidence="1" key="1">
    <citation type="submission" date="2013-11" db="EMBL/GenBank/DDBJ databases">
        <title>The Genome Sequence of Phytophthora parasitica IAC_01/95.</title>
        <authorList>
            <consortium name="The Broad Institute Genomics Platform"/>
            <person name="Russ C."/>
            <person name="Tyler B."/>
            <person name="Panabieres F."/>
            <person name="Shan W."/>
            <person name="Tripathy S."/>
            <person name="Grunwald N."/>
            <person name="Machado M."/>
            <person name="Johnson C.S."/>
            <person name="Arredondo F."/>
            <person name="Hong C."/>
            <person name="Coffey M."/>
            <person name="Young S.K."/>
            <person name="Zeng Q."/>
            <person name="Gargeya S."/>
            <person name="Fitzgerald M."/>
            <person name="Abouelleil A."/>
            <person name="Alvarado L."/>
            <person name="Chapman S.B."/>
            <person name="Gainer-Dewar J."/>
            <person name="Goldberg J."/>
            <person name="Griggs A."/>
            <person name="Gujja S."/>
            <person name="Hansen M."/>
            <person name="Howarth C."/>
            <person name="Imamovic A."/>
            <person name="Ireland A."/>
            <person name="Larimer J."/>
            <person name="McCowan C."/>
            <person name="Murphy C."/>
            <person name="Pearson M."/>
            <person name="Poon T.W."/>
            <person name="Priest M."/>
            <person name="Roberts A."/>
            <person name="Saif S."/>
            <person name="Shea T."/>
            <person name="Sykes S."/>
            <person name="Wortman J."/>
            <person name="Nusbaum C."/>
            <person name="Birren B."/>
        </authorList>
    </citation>
    <scope>NUCLEOTIDE SEQUENCE [LARGE SCALE GENOMIC DNA]</scope>
    <source>
        <strain evidence="1">IAC_01/95</strain>
    </source>
</reference>
<name>W2NWT9_PHYNI</name>
<protein>
    <submittedName>
        <fullName evidence="1">Uncharacterized protein</fullName>
    </submittedName>
</protein>
<evidence type="ECO:0000313" key="1">
    <source>
        <dbReference type="EMBL" id="ETM53207.1"/>
    </source>
</evidence>